<dbReference type="PANTHER" id="PTHR39337">
    <property type="entry name" value="BLR5642 PROTEIN"/>
    <property type="match status" value="1"/>
</dbReference>
<dbReference type="AlphaFoldDB" id="A0A5B1M7H8"/>
<dbReference type="Pfam" id="PF04343">
    <property type="entry name" value="DUF488"/>
    <property type="match status" value="1"/>
</dbReference>
<sequence length="198" mass="22120">MPVGHEGIVAPTYSFEAAVNVTPTVLTFGHGTADQSHLTALLEAAKVGLVVDVRRFPGSRRQPHVATDELARWLPDRGIRYRWEPRLGGRRRLAPTQAGSDPWWRVEAFRAYAAHTRTEEFQAAIVELMQEVPADSEERVAVMCSESLWWRCHRRLVADVLVLLHRVAVAHLGHDGSLTTHVPAAGARVTTDGLYYDR</sequence>
<dbReference type="Proteomes" id="UP000324351">
    <property type="component" value="Unassembled WGS sequence"/>
</dbReference>
<dbReference type="EMBL" id="VUJW01000001">
    <property type="protein sequence ID" value="KAA1428654.1"/>
    <property type="molecule type" value="Genomic_DNA"/>
</dbReference>
<name>A0A5B1M7H8_9ACTN</name>
<keyword evidence="2" id="KW-1185">Reference proteome</keyword>
<evidence type="ECO:0000313" key="1">
    <source>
        <dbReference type="EMBL" id="KAA1428654.1"/>
    </source>
</evidence>
<reference evidence="1 2" key="1">
    <citation type="submission" date="2019-09" db="EMBL/GenBank/DDBJ databases">
        <title>Nocardioides panacisoli sp. nov., isolated from the soil of a ginseng field.</title>
        <authorList>
            <person name="Cho C."/>
        </authorList>
    </citation>
    <scope>NUCLEOTIDE SEQUENCE [LARGE SCALE GENOMIC DNA]</scope>
    <source>
        <strain evidence="1 2">BN140041</strain>
    </source>
</reference>
<reference evidence="1 2" key="2">
    <citation type="submission" date="2019-09" db="EMBL/GenBank/DDBJ databases">
        <authorList>
            <person name="Jin C."/>
        </authorList>
    </citation>
    <scope>NUCLEOTIDE SEQUENCE [LARGE SCALE GENOMIC DNA]</scope>
    <source>
        <strain evidence="1 2">BN140041</strain>
    </source>
</reference>
<dbReference type="InterPro" id="IPR007438">
    <property type="entry name" value="DUF488"/>
</dbReference>
<protein>
    <submittedName>
        <fullName evidence="1">DUF488 domain-containing protein</fullName>
    </submittedName>
</protein>
<evidence type="ECO:0000313" key="2">
    <source>
        <dbReference type="Proteomes" id="UP000324351"/>
    </source>
</evidence>
<comment type="caution">
    <text evidence="1">The sequence shown here is derived from an EMBL/GenBank/DDBJ whole genome shotgun (WGS) entry which is preliminary data.</text>
</comment>
<proteinExistence type="predicted"/>
<dbReference type="PANTHER" id="PTHR39337:SF1">
    <property type="entry name" value="BLR5642 PROTEIN"/>
    <property type="match status" value="1"/>
</dbReference>
<dbReference type="PIRSF" id="PIRSF024492">
    <property type="entry name" value="UCP024492"/>
    <property type="match status" value="1"/>
</dbReference>
<organism evidence="1 2">
    <name type="scientific">Nocardioides antri</name>
    <dbReference type="NCBI Taxonomy" id="2607659"/>
    <lineage>
        <taxon>Bacteria</taxon>
        <taxon>Bacillati</taxon>
        <taxon>Actinomycetota</taxon>
        <taxon>Actinomycetes</taxon>
        <taxon>Propionibacteriales</taxon>
        <taxon>Nocardioidaceae</taxon>
        <taxon>Nocardioides</taxon>
    </lineage>
</organism>
<accession>A0A5B1M7H8</accession>
<gene>
    <name evidence="1" type="ORF">F0U47_00040</name>
</gene>
<dbReference type="InterPro" id="IPR014519">
    <property type="entry name" value="UCP024492"/>
</dbReference>